<dbReference type="Proteomes" id="UP000466578">
    <property type="component" value="Chromosome"/>
</dbReference>
<evidence type="ECO:0000259" key="1">
    <source>
        <dbReference type="SMART" id="SM00563"/>
    </source>
</evidence>
<organism evidence="2 3">
    <name type="scientific">Mycobacterium paraintracellulare</name>
    <dbReference type="NCBI Taxonomy" id="1138383"/>
    <lineage>
        <taxon>Bacteria</taxon>
        <taxon>Bacillati</taxon>
        <taxon>Actinomycetota</taxon>
        <taxon>Actinomycetes</taxon>
        <taxon>Mycobacteriales</taxon>
        <taxon>Mycobacteriaceae</taxon>
        <taxon>Mycobacterium</taxon>
        <taxon>Mycobacterium avium complex (MAC)</taxon>
    </lineage>
</organism>
<dbReference type="PANTHER" id="PTHR22753">
    <property type="entry name" value="TRANSMEMBRANE PROTEIN 68"/>
    <property type="match status" value="1"/>
</dbReference>
<evidence type="ECO:0000313" key="3">
    <source>
        <dbReference type="Proteomes" id="UP000466578"/>
    </source>
</evidence>
<dbReference type="EMBL" id="AP022597">
    <property type="protein sequence ID" value="BBY70868.1"/>
    <property type="molecule type" value="Genomic_DNA"/>
</dbReference>
<dbReference type="InterPro" id="IPR016676">
    <property type="entry name" value="P_lipid/glycerol_AcTrfase_prd"/>
</dbReference>
<evidence type="ECO:0000313" key="2">
    <source>
        <dbReference type="EMBL" id="BBY70868.1"/>
    </source>
</evidence>
<sequence>MSVHDFGGWDPGFTQRFLAATEPLARRWFRFEVRGLESMPPEGGALVVGNHSGGILTPDVLIFGAAFYRKFGYKRPLYTLGHDGMFAGPVAGWLARLGLIRANSKNAARALRAGGVVLVFPGGIYDAYRPTVAENVIDFNGRTGYVRAAIEAQVPIVPVVSIGGQEGQLFLTRGTWLAKRLGLSRWRSDILPVTVGLPFGLSMIMPPNLPLPTKIVSQVLEPIDVVTQFGDTPDAVEVDEHVRAAMQQALDGLARERRFPVLG</sequence>
<dbReference type="PANTHER" id="PTHR22753:SF14">
    <property type="entry name" value="MONOACYLGLYCEROL_DIACYLGLYCEROL O-ACYLTRANSFERASE"/>
    <property type="match status" value="1"/>
</dbReference>
<dbReference type="SMART" id="SM00563">
    <property type="entry name" value="PlsC"/>
    <property type="match status" value="1"/>
</dbReference>
<name>A0ABM7KA11_9MYCO</name>
<dbReference type="InterPro" id="IPR002123">
    <property type="entry name" value="Plipid/glycerol_acylTrfase"/>
</dbReference>
<dbReference type="PIRSF" id="PIRSF016753">
    <property type="entry name" value="P_lipid/glycerol_ac_tran_prd"/>
    <property type="match status" value="1"/>
</dbReference>
<dbReference type="RefSeq" id="WP_014381990.1">
    <property type="nucleotide sequence ID" value="NC_016948.1"/>
</dbReference>
<dbReference type="GeneID" id="45453455"/>
<dbReference type="Pfam" id="PF01553">
    <property type="entry name" value="Acyltransferase"/>
    <property type="match status" value="1"/>
</dbReference>
<gene>
    <name evidence="2" type="ORF">MPRI_30550</name>
</gene>
<keyword evidence="3" id="KW-1185">Reference proteome</keyword>
<reference evidence="2 3" key="1">
    <citation type="journal article" date="2019" name="Emerg. Microbes Infect.">
        <title>Comprehensive subspecies identification of 175 nontuberculous mycobacteria species based on 7547 genomic profiles.</title>
        <authorList>
            <person name="Matsumoto Y."/>
            <person name="Kinjo T."/>
            <person name="Motooka D."/>
            <person name="Nabeya D."/>
            <person name="Jung N."/>
            <person name="Uechi K."/>
            <person name="Horii T."/>
            <person name="Iida T."/>
            <person name="Fujita J."/>
            <person name="Nakamura S."/>
        </authorList>
    </citation>
    <scope>NUCLEOTIDE SEQUENCE [LARGE SCALE GENOMIC DNA]</scope>
    <source>
        <strain evidence="2 3">JCM 30622</strain>
    </source>
</reference>
<accession>A0ABM7KA11</accession>
<proteinExistence type="predicted"/>
<dbReference type="SUPFAM" id="SSF69593">
    <property type="entry name" value="Glycerol-3-phosphate (1)-acyltransferase"/>
    <property type="match status" value="1"/>
</dbReference>
<protein>
    <recommendedName>
        <fullName evidence="1">Phospholipid/glycerol acyltransferase domain-containing protein</fullName>
    </recommendedName>
</protein>
<feature type="domain" description="Phospholipid/glycerol acyltransferase" evidence="1">
    <location>
        <begin position="45"/>
        <end position="164"/>
    </location>
</feature>
<dbReference type="CDD" id="cd07987">
    <property type="entry name" value="LPLAT_MGAT-like"/>
    <property type="match status" value="1"/>
</dbReference>